<evidence type="ECO:0000313" key="2">
    <source>
        <dbReference type="Proteomes" id="UP000645217"/>
    </source>
</evidence>
<keyword evidence="2" id="KW-1185">Reference proteome</keyword>
<protein>
    <submittedName>
        <fullName evidence="1">Uncharacterized protein</fullName>
    </submittedName>
</protein>
<dbReference type="EMBL" id="BMNT01000033">
    <property type="protein sequence ID" value="GGL04960.1"/>
    <property type="molecule type" value="Genomic_DNA"/>
</dbReference>
<sequence>MAQLVERLHEVITVERSGFLLRDQDGTLDEPAGWPGLAEISARLSDESWFEATLNWAVFLSTAPWHDSEVTLELWDGPPPDDTATWERSRVQSFYSSSGMVYLSEMSGSGPPSVPMDLRRDAGEWAIRASSRPGSGWNWPDEEAAPSGAEEWRIQLWPSTGIDSGLTHAPRRTSTSPSVRKYVQTLSRLCGLPAASGAADRSGRSA</sequence>
<proteinExistence type="predicted"/>
<evidence type="ECO:0000313" key="1">
    <source>
        <dbReference type="EMBL" id="GGL04960.1"/>
    </source>
</evidence>
<dbReference type="Proteomes" id="UP000645217">
    <property type="component" value="Unassembled WGS sequence"/>
</dbReference>
<reference evidence="1" key="1">
    <citation type="journal article" date="2014" name="Int. J. Syst. Evol. Microbiol.">
        <title>Complete genome sequence of Corynebacterium casei LMG S-19264T (=DSM 44701T), isolated from a smear-ripened cheese.</title>
        <authorList>
            <consortium name="US DOE Joint Genome Institute (JGI-PGF)"/>
            <person name="Walter F."/>
            <person name="Albersmeier A."/>
            <person name="Kalinowski J."/>
            <person name="Ruckert C."/>
        </authorList>
    </citation>
    <scope>NUCLEOTIDE SEQUENCE</scope>
    <source>
        <strain evidence="1">JCM 13064</strain>
    </source>
</reference>
<accession>A0A917VQP4</accession>
<comment type="caution">
    <text evidence="1">The sequence shown here is derived from an EMBL/GenBank/DDBJ whole genome shotgun (WGS) entry which is preliminary data.</text>
</comment>
<name>A0A917VQP4_9ACTN</name>
<reference evidence="1" key="2">
    <citation type="submission" date="2020-09" db="EMBL/GenBank/DDBJ databases">
        <authorList>
            <person name="Sun Q."/>
            <person name="Ohkuma M."/>
        </authorList>
    </citation>
    <scope>NUCLEOTIDE SEQUENCE</scope>
    <source>
        <strain evidence="1">JCM 13064</strain>
    </source>
</reference>
<dbReference type="AlphaFoldDB" id="A0A917VQP4"/>
<organism evidence="1 2">
    <name type="scientific">Sphaerisporangium melleum</name>
    <dbReference type="NCBI Taxonomy" id="321316"/>
    <lineage>
        <taxon>Bacteria</taxon>
        <taxon>Bacillati</taxon>
        <taxon>Actinomycetota</taxon>
        <taxon>Actinomycetes</taxon>
        <taxon>Streptosporangiales</taxon>
        <taxon>Streptosporangiaceae</taxon>
        <taxon>Sphaerisporangium</taxon>
    </lineage>
</organism>
<gene>
    <name evidence="1" type="ORF">GCM10007964_53940</name>
</gene>